<sequence length="221" mass="24644">MRVSRPALILTGILPEEVRMRKFTIAAIAVLSIAGSGAVYAQFHRPWMEHFRHVRMNPEDRAAFVDARIAAVHAGLKLNADQEKLWPPVEAAVRDFAKLRIDRANARMNAGPGDAGKNADKPEDPVARLRQRAEDMGATSAALKKIADAADPLYKTLDEGQKRRLAVLTRHRGPFGGGGDGPSRHFMERGMDRMMERGMDRFHGDRFDRDGGPDRDREGRL</sequence>
<evidence type="ECO:0008006" key="4">
    <source>
        <dbReference type="Google" id="ProtNLM"/>
    </source>
</evidence>
<organism evidence="2 3">
    <name type="scientific">Bradyrhizobium japonicum</name>
    <dbReference type="NCBI Taxonomy" id="375"/>
    <lineage>
        <taxon>Bacteria</taxon>
        <taxon>Pseudomonadati</taxon>
        <taxon>Pseudomonadota</taxon>
        <taxon>Alphaproteobacteria</taxon>
        <taxon>Hyphomicrobiales</taxon>
        <taxon>Nitrobacteraceae</taxon>
        <taxon>Bradyrhizobium</taxon>
    </lineage>
</organism>
<dbReference type="Pfam" id="PF07813">
    <property type="entry name" value="LTXXQ"/>
    <property type="match status" value="1"/>
</dbReference>
<protein>
    <recommendedName>
        <fullName evidence="4">LTXXQ motif family protein</fullName>
    </recommendedName>
</protein>
<dbReference type="GO" id="GO:0042597">
    <property type="term" value="C:periplasmic space"/>
    <property type="evidence" value="ECO:0007669"/>
    <property type="project" value="InterPro"/>
</dbReference>
<dbReference type="InterPro" id="IPR012899">
    <property type="entry name" value="LTXXQ"/>
</dbReference>
<dbReference type="AlphaFoldDB" id="A0A1L3F864"/>
<evidence type="ECO:0000313" key="2">
    <source>
        <dbReference type="EMBL" id="APG09487.1"/>
    </source>
</evidence>
<name>A0A1L3F864_BRAJP</name>
<gene>
    <name evidence="2" type="ORF">BKD09_14170</name>
</gene>
<proteinExistence type="predicted"/>
<dbReference type="EMBL" id="CP017637">
    <property type="protein sequence ID" value="APG09487.1"/>
    <property type="molecule type" value="Genomic_DNA"/>
</dbReference>
<evidence type="ECO:0000313" key="3">
    <source>
        <dbReference type="Proteomes" id="UP000181962"/>
    </source>
</evidence>
<evidence type="ECO:0000256" key="1">
    <source>
        <dbReference type="SAM" id="MobiDB-lite"/>
    </source>
</evidence>
<feature type="region of interest" description="Disordered" evidence="1">
    <location>
        <begin position="200"/>
        <end position="221"/>
    </location>
</feature>
<reference evidence="2 3" key="1">
    <citation type="submission" date="2016-11" db="EMBL/GenBank/DDBJ databases">
        <title>Complete Genome Sequence of Bradyrhizobium sp. strain J5, an isolated from soybean nodule in Hokkaido.</title>
        <authorList>
            <person name="Kanehara K."/>
        </authorList>
    </citation>
    <scope>NUCLEOTIDE SEQUENCE [LARGE SCALE GENOMIC DNA]</scope>
    <source>
        <strain evidence="2 3">J5</strain>
    </source>
</reference>
<accession>A0A1L3F864</accession>
<dbReference type="Proteomes" id="UP000181962">
    <property type="component" value="Chromosome"/>
</dbReference>